<keyword evidence="7 11" id="KW-0694">RNA-binding</keyword>
<evidence type="ECO:0000256" key="11">
    <source>
        <dbReference type="PROSITE-ProRule" id="PRU00117"/>
    </source>
</evidence>
<comment type="similarity">
    <text evidence="2 12">Belongs to the BBP/SF1 family.</text>
</comment>
<comment type="function">
    <text evidence="12">Necessary for the splicing of pre-mRNA. Has a role in the recognition of the branch site (5'-UACUAAC-3'), the pyrimidine tract and the 3'-splice site at the 3'-end of introns.</text>
</comment>
<dbReference type="InterPro" id="IPR036875">
    <property type="entry name" value="Znf_CCHC_sf"/>
</dbReference>
<feature type="domain" description="CCHC-type" evidence="14">
    <location>
        <begin position="487"/>
        <end position="502"/>
    </location>
</feature>
<proteinExistence type="inferred from homology"/>
<evidence type="ECO:0000256" key="4">
    <source>
        <dbReference type="ARBA" id="ARBA00022723"/>
    </source>
</evidence>
<dbReference type="GO" id="GO:0003729">
    <property type="term" value="F:mRNA binding"/>
    <property type="evidence" value="ECO:0007669"/>
    <property type="project" value="TreeGrafter"/>
</dbReference>
<dbReference type="SUPFAM" id="SSF54791">
    <property type="entry name" value="Eukaryotic type KH-domain (KH-domain type I)"/>
    <property type="match status" value="1"/>
</dbReference>
<keyword evidence="8 12" id="KW-0508">mRNA splicing</keyword>
<dbReference type="Proteomes" id="UP000038040">
    <property type="component" value="Unplaced"/>
</dbReference>
<evidence type="ECO:0000256" key="2">
    <source>
        <dbReference type="ARBA" id="ARBA00010382"/>
    </source>
</evidence>
<dbReference type="InterPro" id="IPR047086">
    <property type="entry name" value="SF1-HH_sf"/>
</dbReference>
<dbReference type="GO" id="GO:0008270">
    <property type="term" value="F:zinc ion binding"/>
    <property type="evidence" value="ECO:0007669"/>
    <property type="project" value="UniProtKB-UniRule"/>
</dbReference>
<evidence type="ECO:0000256" key="13">
    <source>
        <dbReference type="SAM" id="MobiDB-lite"/>
    </source>
</evidence>
<keyword evidence="3 12" id="KW-0507">mRNA processing</keyword>
<feature type="region of interest" description="Disordered" evidence="13">
    <location>
        <begin position="27"/>
        <end position="138"/>
    </location>
</feature>
<evidence type="ECO:0000259" key="14">
    <source>
        <dbReference type="PROSITE" id="PS50158"/>
    </source>
</evidence>
<evidence type="ECO:0000256" key="5">
    <source>
        <dbReference type="ARBA" id="ARBA00022771"/>
    </source>
</evidence>
<dbReference type="SMART" id="SM00343">
    <property type="entry name" value="ZnF_C2HC"/>
    <property type="match status" value="2"/>
</dbReference>
<dbReference type="GO" id="GO:0005681">
    <property type="term" value="C:spliceosomal complex"/>
    <property type="evidence" value="ECO:0007669"/>
    <property type="project" value="UniProtKB-KW"/>
</dbReference>
<dbReference type="PROSITE" id="PS50158">
    <property type="entry name" value="ZF_CCHC"/>
    <property type="match status" value="1"/>
</dbReference>
<evidence type="ECO:0000256" key="7">
    <source>
        <dbReference type="ARBA" id="ARBA00022884"/>
    </source>
</evidence>
<dbReference type="FunFam" id="3.30.1370.10:FF:000126">
    <property type="entry name" value="Protein CBR-SFA-1"/>
    <property type="match status" value="1"/>
</dbReference>
<evidence type="ECO:0000313" key="16">
    <source>
        <dbReference type="Proteomes" id="UP000038040"/>
    </source>
</evidence>
<organism evidence="16 18">
    <name type="scientific">Dracunculus medinensis</name>
    <name type="common">Guinea worm</name>
    <dbReference type="NCBI Taxonomy" id="318479"/>
    <lineage>
        <taxon>Eukaryota</taxon>
        <taxon>Metazoa</taxon>
        <taxon>Ecdysozoa</taxon>
        <taxon>Nematoda</taxon>
        <taxon>Chromadorea</taxon>
        <taxon>Rhabditida</taxon>
        <taxon>Spirurina</taxon>
        <taxon>Dracunculoidea</taxon>
        <taxon>Dracunculidae</taxon>
        <taxon>Dracunculus</taxon>
    </lineage>
</organism>
<dbReference type="AlphaFoldDB" id="A0A0N4U4T2"/>
<keyword evidence="5 10" id="KW-0863">Zinc-finger</keyword>
<dbReference type="GO" id="GO:0019899">
    <property type="term" value="F:enzyme binding"/>
    <property type="evidence" value="ECO:0007669"/>
    <property type="project" value="UniProtKB-ARBA"/>
</dbReference>
<evidence type="ECO:0000256" key="12">
    <source>
        <dbReference type="RuleBase" id="RU367126"/>
    </source>
</evidence>
<name>A0A0N4U4T2_DRAME</name>
<feature type="compositionally biased region" description="Pro residues" evidence="13">
    <location>
        <begin position="683"/>
        <end position="692"/>
    </location>
</feature>
<dbReference type="GO" id="GO:0000398">
    <property type="term" value="P:mRNA splicing, via spliceosome"/>
    <property type="evidence" value="ECO:0007669"/>
    <property type="project" value="UniProtKB-UniRule"/>
</dbReference>
<dbReference type="Gene3D" id="3.30.1370.10">
    <property type="entry name" value="K Homology domain, type 1"/>
    <property type="match status" value="1"/>
</dbReference>
<evidence type="ECO:0000256" key="10">
    <source>
        <dbReference type="PROSITE-ProRule" id="PRU00047"/>
    </source>
</evidence>
<dbReference type="PANTHER" id="PTHR11208:SF45">
    <property type="entry name" value="SPLICING FACTOR 1"/>
    <property type="match status" value="1"/>
</dbReference>
<dbReference type="InterPro" id="IPR036612">
    <property type="entry name" value="KH_dom_type_1_sf"/>
</dbReference>
<evidence type="ECO:0000256" key="6">
    <source>
        <dbReference type="ARBA" id="ARBA00022833"/>
    </source>
</evidence>
<keyword evidence="4 12" id="KW-0479">Metal-binding</keyword>
<dbReference type="Pfam" id="PF00098">
    <property type="entry name" value="zf-CCHC"/>
    <property type="match status" value="1"/>
</dbReference>
<dbReference type="Proteomes" id="UP000274756">
    <property type="component" value="Unassembled WGS sequence"/>
</dbReference>
<dbReference type="PROSITE" id="PS50084">
    <property type="entry name" value="KH_TYPE_1"/>
    <property type="match status" value="1"/>
</dbReference>
<comment type="subcellular location">
    <subcellularLocation>
        <location evidence="1 12">Nucleus</location>
    </subcellularLocation>
</comment>
<dbReference type="GO" id="GO:0045131">
    <property type="term" value="F:pre-mRNA branch point binding"/>
    <property type="evidence" value="ECO:0007669"/>
    <property type="project" value="UniProtKB-UniRule"/>
</dbReference>
<dbReference type="GO" id="GO:0048024">
    <property type="term" value="P:regulation of mRNA splicing, via spliceosome"/>
    <property type="evidence" value="ECO:0007669"/>
    <property type="project" value="TreeGrafter"/>
</dbReference>
<evidence type="ECO:0000256" key="8">
    <source>
        <dbReference type="ARBA" id="ARBA00023187"/>
    </source>
</evidence>
<keyword evidence="12" id="KW-0747">Spliceosome</keyword>
<dbReference type="InterPro" id="IPR055256">
    <property type="entry name" value="KH_1_KHDC4/BBP-like"/>
</dbReference>
<reference evidence="18" key="1">
    <citation type="submission" date="2017-02" db="UniProtKB">
        <authorList>
            <consortium name="WormBaseParasite"/>
        </authorList>
    </citation>
    <scope>IDENTIFICATION</scope>
</reference>
<dbReference type="Pfam" id="PF16275">
    <property type="entry name" value="SF1-HH"/>
    <property type="match status" value="1"/>
</dbReference>
<dbReference type="WBParaSite" id="DME_0000181201-mRNA-1">
    <property type="protein sequence ID" value="DME_0000181201-mRNA-1"/>
    <property type="gene ID" value="DME_0000181201"/>
</dbReference>
<dbReference type="STRING" id="318479.A0A0N4U4T2"/>
<feature type="region of interest" description="Disordered" evidence="13">
    <location>
        <begin position="649"/>
        <end position="692"/>
    </location>
</feature>
<evidence type="ECO:0000313" key="15">
    <source>
        <dbReference type="EMBL" id="VDN56199.1"/>
    </source>
</evidence>
<evidence type="ECO:0000313" key="18">
    <source>
        <dbReference type="WBParaSite" id="DME_0000181201-mRNA-1"/>
    </source>
</evidence>
<feature type="compositionally biased region" description="Basic residues" evidence="13">
    <location>
        <begin position="74"/>
        <end position="135"/>
    </location>
</feature>
<keyword evidence="17" id="KW-1185">Reference proteome</keyword>
<dbReference type="FunFam" id="4.10.60.10:FF:000031">
    <property type="entry name" value="splicing factor 1"/>
    <property type="match status" value="1"/>
</dbReference>
<feature type="compositionally biased region" description="Pro residues" evidence="13">
    <location>
        <begin position="650"/>
        <end position="673"/>
    </location>
</feature>
<dbReference type="CDD" id="cd22382">
    <property type="entry name" value="KH-I_SF1"/>
    <property type="match status" value="1"/>
</dbReference>
<dbReference type="PANTHER" id="PTHR11208">
    <property type="entry name" value="RNA-BINDING PROTEIN RELATED"/>
    <property type="match status" value="1"/>
</dbReference>
<gene>
    <name evidence="15" type="ORF">DME_LOCUS6172</name>
</gene>
<dbReference type="InterPro" id="IPR032570">
    <property type="entry name" value="SF1-HH"/>
</dbReference>
<dbReference type="SMART" id="SM00322">
    <property type="entry name" value="KH"/>
    <property type="match status" value="1"/>
</dbReference>
<dbReference type="Gene3D" id="4.10.60.10">
    <property type="entry name" value="Zinc finger, CCHC-type"/>
    <property type="match status" value="1"/>
</dbReference>
<dbReference type="EMBL" id="UYYG01001154">
    <property type="protein sequence ID" value="VDN56199.1"/>
    <property type="molecule type" value="Genomic_DNA"/>
</dbReference>
<keyword evidence="9 12" id="KW-0539">Nucleus</keyword>
<dbReference type="InterPro" id="IPR045071">
    <property type="entry name" value="BBP-like"/>
</dbReference>
<evidence type="ECO:0000256" key="3">
    <source>
        <dbReference type="ARBA" id="ARBA00022664"/>
    </source>
</evidence>
<sequence length="692" mass="74852">MMSGRGRDKTGGNTEPMPFVRKFGAAAYAASAEDSGSTAALRGDDVTETADTAVGVPVAQRSHSRSPWRDRDRKERRRRKSKSYDRNKRRSHSKERRRRSKSRSRSRSSRDRKRRRYSRSRSRDRRSRSKHRRVARAISNDVVSAISFPSFKDRTQSPPKVKTGESDVNPAEILSNAIAKIRPAGVLPILARPDIVEKIANENGAVNDGSTGGMVDKKARKSRWSSSKSFVPGMPTILPSNLSDDQRQAYLLQLEVEDATRKLRLGDFLGNPDPALRSPSPEPIYDASGKRLNTREIRKRQELEQLRHEKIQALLKLNPNFKPPADYRAPTIRLHDKVWIPQESHPEINFVGLLIGPRGNTLKALESETGAKIIIRGKGSVKEGKLGRREGPMPGENEPLHAYVTGTDSAVIKKACEKITSIINEALMIPDGQNELRKLQLRELALLNGTLRPEDLASGARCSNCGSDEHKTWECPDAPNVTANIVCTACGGAGHIAKDCKNPRPGGASFNLGADGGMDDEYSALMAELGEKPSGAVAKVPGTHAVGSASAGGYKPRFSVPSGTPIVRVNLTKGAQNSNYGLGMNEYGAARAGVPPVSSYASPEGVHFFNQPTASPNRARMPYNPAAAGWGNMGGIAARGWGGAASRYPMPVPPPPPPMSLGLMPPPPPPPAPKMDLSSLLAPPAPPPPPPV</sequence>
<evidence type="ECO:0000256" key="1">
    <source>
        <dbReference type="ARBA" id="ARBA00004123"/>
    </source>
</evidence>
<dbReference type="OrthoDB" id="10021397at2759"/>
<dbReference type="InterPro" id="IPR004087">
    <property type="entry name" value="KH_dom"/>
</dbReference>
<dbReference type="SUPFAM" id="SSF57756">
    <property type="entry name" value="Retrovirus zinc finger-like domains"/>
    <property type="match status" value="1"/>
</dbReference>
<reference evidence="15 17" key="2">
    <citation type="submission" date="2018-11" db="EMBL/GenBank/DDBJ databases">
        <authorList>
            <consortium name="Pathogen Informatics"/>
        </authorList>
    </citation>
    <scope>NUCLEOTIDE SEQUENCE [LARGE SCALE GENOMIC DNA]</scope>
</reference>
<dbReference type="InterPro" id="IPR001878">
    <property type="entry name" value="Znf_CCHC"/>
</dbReference>
<evidence type="ECO:0000313" key="17">
    <source>
        <dbReference type="Proteomes" id="UP000274756"/>
    </source>
</evidence>
<dbReference type="Gene3D" id="6.10.140.1790">
    <property type="match status" value="1"/>
</dbReference>
<protein>
    <recommendedName>
        <fullName evidence="12">Branchpoint-bridging protein</fullName>
    </recommendedName>
</protein>
<evidence type="ECO:0000256" key="9">
    <source>
        <dbReference type="ARBA" id="ARBA00023242"/>
    </source>
</evidence>
<keyword evidence="6 12" id="KW-0862">Zinc</keyword>
<accession>A0A0N4U4T2</accession>
<dbReference type="Pfam" id="PF22675">
    <property type="entry name" value="KH-I_KHDC4-BBP"/>
    <property type="match status" value="1"/>
</dbReference>